<evidence type="ECO:0000313" key="2">
    <source>
        <dbReference type="EMBL" id="KAJ4457233.1"/>
    </source>
</evidence>
<proteinExistence type="predicted"/>
<gene>
    <name evidence="2" type="ORF">PAPYR_7404</name>
</gene>
<comment type="caution">
    <text evidence="2">The sequence shown here is derived from an EMBL/GenBank/DDBJ whole genome shotgun (WGS) entry which is preliminary data.</text>
</comment>
<dbReference type="Gene3D" id="2.130.10.130">
    <property type="entry name" value="Integrin alpha, N-terminal"/>
    <property type="match status" value="1"/>
</dbReference>
<reference evidence="2" key="1">
    <citation type="journal article" date="2022" name="bioRxiv">
        <title>Genomics of Preaxostyla Flagellates Illuminates Evolutionary Transitions and the Path Towards Mitochondrial Loss.</title>
        <authorList>
            <person name="Novak L.V.F."/>
            <person name="Treitli S.C."/>
            <person name="Pyrih J."/>
            <person name="Halakuc P."/>
            <person name="Pipaliya S.V."/>
            <person name="Vacek V."/>
            <person name="Brzon O."/>
            <person name="Soukal P."/>
            <person name="Eme L."/>
            <person name="Dacks J.B."/>
            <person name="Karnkowska A."/>
            <person name="Elias M."/>
            <person name="Hampl V."/>
        </authorList>
    </citation>
    <scope>NUCLEOTIDE SEQUENCE</scope>
    <source>
        <strain evidence="2">RCP-MX</strain>
    </source>
</reference>
<keyword evidence="1" id="KW-0732">Signal</keyword>
<evidence type="ECO:0000256" key="1">
    <source>
        <dbReference type="SAM" id="SignalP"/>
    </source>
</evidence>
<protein>
    <submittedName>
        <fullName evidence="2">Uncharacterized protein</fullName>
    </submittedName>
</protein>
<sequence>MRPLLLLLVLPPLFSVFAFTPWELLFDISNPQTSDQTSFGSAVSFSTASETDIILVASARGNTGRVFTFQCDASTRWNLRDPEPLSGADPTSDRDSFGAALALFPRGTVLAVGAPTRDSATQVDVGAVDLYEAVSGDSGVTKWNKTASLFAPFTVTELGLYGQSLSCDESRIPGGWRQTLVVGAPGMDRVFLYERLTADEGGSHATSVPWELVMVLSDPLCTSNRSCDFGDSVSLSGDLLSVGGPTAYEGSVSDWGAAFVFARCATCPGGWNATGERVPGPSSFARSATATLCAADVRRVPFPGDEVCGDSFRTLVLCPGPVPWILFHDP</sequence>
<organism evidence="2 3">
    <name type="scientific">Paratrimastix pyriformis</name>
    <dbReference type="NCBI Taxonomy" id="342808"/>
    <lineage>
        <taxon>Eukaryota</taxon>
        <taxon>Metamonada</taxon>
        <taxon>Preaxostyla</taxon>
        <taxon>Paratrimastigidae</taxon>
        <taxon>Paratrimastix</taxon>
    </lineage>
</organism>
<evidence type="ECO:0000313" key="3">
    <source>
        <dbReference type="Proteomes" id="UP001141327"/>
    </source>
</evidence>
<dbReference type="PANTHER" id="PTHR36220:SF1">
    <property type="entry name" value="GAMMA TUBULIN COMPLEX COMPONENT C-TERMINAL DOMAIN-CONTAINING PROTEIN"/>
    <property type="match status" value="1"/>
</dbReference>
<dbReference type="EMBL" id="JAPMOS010000052">
    <property type="protein sequence ID" value="KAJ4457233.1"/>
    <property type="molecule type" value="Genomic_DNA"/>
</dbReference>
<dbReference type="InterPro" id="IPR028994">
    <property type="entry name" value="Integrin_alpha_N"/>
</dbReference>
<feature type="chain" id="PRO_5045475307" evidence="1">
    <location>
        <begin position="19"/>
        <end position="330"/>
    </location>
</feature>
<keyword evidence="3" id="KW-1185">Reference proteome</keyword>
<accession>A0ABQ8UGG3</accession>
<dbReference type="PANTHER" id="PTHR36220">
    <property type="entry name" value="UNNAMED PRODUCT"/>
    <property type="match status" value="1"/>
</dbReference>
<feature type="signal peptide" evidence="1">
    <location>
        <begin position="1"/>
        <end position="18"/>
    </location>
</feature>
<name>A0ABQ8UGG3_9EUKA</name>
<dbReference type="Proteomes" id="UP001141327">
    <property type="component" value="Unassembled WGS sequence"/>
</dbReference>